<dbReference type="Proteomes" id="UP000033647">
    <property type="component" value="Unassembled WGS sequence"/>
</dbReference>
<sequence length="180" mass="19170">MAKRLLSRDTADDRAASETRFGAGIKPMFESTKVKSSHPIQTPPVLLTPPILPALSIIPSLTTLSLNASNSATSPSNLFALSIASSTPPAPPNHPANHPFFSPFPVSVSSFNFLNMTPQFASPVCKHSLHFFLASASVRSVFTVRRVPSLRKSALAIVTACFVHPSPSSRAALAKRISPI</sequence>
<proteinExistence type="predicted"/>
<gene>
    <name evidence="1" type="ORF">TI39_contig5820g00001</name>
</gene>
<protein>
    <submittedName>
        <fullName evidence="1">Uncharacterized protein</fullName>
    </submittedName>
</protein>
<evidence type="ECO:0000313" key="2">
    <source>
        <dbReference type="Proteomes" id="UP000033647"/>
    </source>
</evidence>
<evidence type="ECO:0000313" key="1">
    <source>
        <dbReference type="EMBL" id="KJX92829.1"/>
    </source>
</evidence>
<accession>A0A0F4G681</accession>
<keyword evidence="2" id="KW-1185">Reference proteome</keyword>
<organism evidence="1 2">
    <name type="scientific">Zymoseptoria brevis</name>
    <dbReference type="NCBI Taxonomy" id="1047168"/>
    <lineage>
        <taxon>Eukaryota</taxon>
        <taxon>Fungi</taxon>
        <taxon>Dikarya</taxon>
        <taxon>Ascomycota</taxon>
        <taxon>Pezizomycotina</taxon>
        <taxon>Dothideomycetes</taxon>
        <taxon>Dothideomycetidae</taxon>
        <taxon>Mycosphaerellales</taxon>
        <taxon>Mycosphaerellaceae</taxon>
        <taxon>Zymoseptoria</taxon>
    </lineage>
</organism>
<dbReference type="AlphaFoldDB" id="A0A0F4G681"/>
<reference evidence="1 2" key="1">
    <citation type="submission" date="2015-03" db="EMBL/GenBank/DDBJ databases">
        <title>RNA-seq based gene annotation and comparative genomics of four Zymoseptoria species reveal species-specific pathogenicity related genes and transposable element activity.</title>
        <authorList>
            <person name="Grandaubert J."/>
            <person name="Bhattacharyya A."/>
            <person name="Stukenbrock E.H."/>
        </authorList>
    </citation>
    <scope>NUCLEOTIDE SEQUENCE [LARGE SCALE GENOMIC DNA]</scope>
    <source>
        <strain evidence="1 2">Zb18110</strain>
    </source>
</reference>
<name>A0A0F4G681_9PEZI</name>
<dbReference type="EMBL" id="LAFY01005775">
    <property type="protein sequence ID" value="KJX92829.1"/>
    <property type="molecule type" value="Genomic_DNA"/>
</dbReference>
<comment type="caution">
    <text evidence="1">The sequence shown here is derived from an EMBL/GenBank/DDBJ whole genome shotgun (WGS) entry which is preliminary data.</text>
</comment>